<name>A0A7L6B313_9ACTN</name>
<evidence type="ECO:0000313" key="5">
    <source>
        <dbReference type="EMBL" id="QLQ36358.1"/>
    </source>
</evidence>
<dbReference type="Proteomes" id="UP000510844">
    <property type="component" value="Chromosome"/>
</dbReference>
<evidence type="ECO:0000313" key="6">
    <source>
        <dbReference type="Proteomes" id="UP000510844"/>
    </source>
</evidence>
<evidence type="ECO:0000256" key="1">
    <source>
        <dbReference type="ARBA" id="ARBA00023015"/>
    </source>
</evidence>
<dbReference type="Pfam" id="PF12833">
    <property type="entry name" value="HTH_18"/>
    <property type="match status" value="1"/>
</dbReference>
<organism evidence="5 6">
    <name type="scientific">Micromonospora robiginosa</name>
    <dbReference type="NCBI Taxonomy" id="2749844"/>
    <lineage>
        <taxon>Bacteria</taxon>
        <taxon>Bacillati</taxon>
        <taxon>Actinomycetota</taxon>
        <taxon>Actinomycetes</taxon>
        <taxon>Micromonosporales</taxon>
        <taxon>Micromonosporaceae</taxon>
        <taxon>Micromonospora</taxon>
    </lineage>
</organism>
<reference evidence="6" key="1">
    <citation type="submission" date="2020-07" db="EMBL/GenBank/DDBJ databases">
        <title>A new Micromonospora strain with potent antibiotic activity isolated from the microbiome of a mid-Atlantic deep-sea sponge.</title>
        <authorList>
            <person name="Back C.R."/>
            <person name="Stennett H.L."/>
            <person name="Williams S.E."/>
            <person name="Wang L."/>
            <person name="Ojeda Gomez J."/>
            <person name="Abdulle O.M."/>
            <person name="Duffy T."/>
            <person name="Hendry K.R."/>
            <person name="Powell D."/>
            <person name="Stach J.E."/>
            <person name="Essex-Lopresti A.E."/>
            <person name="Willis C.L."/>
            <person name="Curnow P."/>
            <person name="Race P.R."/>
        </authorList>
    </citation>
    <scope>NUCLEOTIDE SEQUENCE [LARGE SCALE GENOMIC DNA]</scope>
    <source>
        <strain evidence="6">28ISP2-46</strain>
    </source>
</reference>
<protein>
    <submittedName>
        <fullName evidence="5">AraC family transcriptional regulator</fullName>
    </submittedName>
</protein>
<proteinExistence type="predicted"/>
<gene>
    <name evidence="5" type="ORF">H1D33_24050</name>
</gene>
<reference evidence="5 6" key="2">
    <citation type="journal article" date="2021" name="Mar. Drugs">
        <title>A New Micromonospora Strain with Antibiotic Activity Isolated from the Microbiome of a Mid-Atlantic Deep-Sea Sponge.</title>
        <authorList>
            <person name="Back C.R."/>
            <person name="Stennett H.L."/>
            <person name="Williams S.E."/>
            <person name="Wang L."/>
            <person name="Ojeda Gomez J."/>
            <person name="Abdulle O.M."/>
            <person name="Duffy T."/>
            <person name="Neal C."/>
            <person name="Mantell J."/>
            <person name="Jepson M.A."/>
            <person name="Hendry K.R."/>
            <person name="Powell D."/>
            <person name="Stach J.E.M."/>
            <person name="Essex-Lopresti A.E."/>
            <person name="Willis C.L."/>
            <person name="Curnow P."/>
            <person name="Race P.R."/>
        </authorList>
    </citation>
    <scope>NUCLEOTIDE SEQUENCE [LARGE SCALE GENOMIC DNA]</scope>
    <source>
        <strain evidence="5 6">28ISP2-46</strain>
    </source>
</reference>
<dbReference type="GO" id="GO:0003700">
    <property type="term" value="F:DNA-binding transcription factor activity"/>
    <property type="evidence" value="ECO:0007669"/>
    <property type="project" value="InterPro"/>
</dbReference>
<dbReference type="InterPro" id="IPR009057">
    <property type="entry name" value="Homeodomain-like_sf"/>
</dbReference>
<keyword evidence="3" id="KW-0804">Transcription</keyword>
<dbReference type="PANTHER" id="PTHR46796">
    <property type="entry name" value="HTH-TYPE TRANSCRIPTIONAL ACTIVATOR RHAS-RELATED"/>
    <property type="match status" value="1"/>
</dbReference>
<dbReference type="InterPro" id="IPR050204">
    <property type="entry name" value="AraC_XylS_family_regulators"/>
</dbReference>
<evidence type="ECO:0000256" key="3">
    <source>
        <dbReference type="ARBA" id="ARBA00023163"/>
    </source>
</evidence>
<keyword evidence="2" id="KW-0238">DNA-binding</keyword>
<dbReference type="SUPFAM" id="SSF46689">
    <property type="entry name" value="Homeodomain-like"/>
    <property type="match status" value="2"/>
</dbReference>
<dbReference type="EMBL" id="CP059322">
    <property type="protein sequence ID" value="QLQ36358.1"/>
    <property type="molecule type" value="Genomic_DNA"/>
</dbReference>
<keyword evidence="6" id="KW-1185">Reference proteome</keyword>
<dbReference type="AlphaFoldDB" id="A0A7L6B313"/>
<dbReference type="SMART" id="SM00342">
    <property type="entry name" value="HTH_ARAC"/>
    <property type="match status" value="1"/>
</dbReference>
<accession>A0A7L6B313</accession>
<keyword evidence="1" id="KW-0805">Transcription regulation</keyword>
<evidence type="ECO:0000256" key="2">
    <source>
        <dbReference type="ARBA" id="ARBA00023125"/>
    </source>
</evidence>
<sequence length="321" mass="35046">MSGANATATRRHELSTREPDVAHHAIAEAYAEHRPRFAGSRRDFRFLLRTVQAGPLGLDRIVHSMDAQARTGPYPDFMTVHVLRGRFRFRDGDEELLAPAGTVARYPTRPSVLGWTDVVGTMIRLPHAQVATVAAARTGIPERDFRFLGLAPVSAGMARGWARLSVFLHRTGDDGLDQPLVRASLIGLVATTALAVFPNTTMTAAYVPQPRQVASAVVRRAQAYLHERAAEPITVPQVATACGVGPRGLQAAFQRHVGQSPLAYLRRVRLDRAHRDLLAAEPGGADTVARIALRWGWASPGRFAAAYRETYGRSPGETLRE</sequence>
<evidence type="ECO:0000259" key="4">
    <source>
        <dbReference type="PROSITE" id="PS01124"/>
    </source>
</evidence>
<dbReference type="KEGG" id="mfeu:H1D33_24050"/>
<dbReference type="GO" id="GO:0043565">
    <property type="term" value="F:sequence-specific DNA binding"/>
    <property type="evidence" value="ECO:0007669"/>
    <property type="project" value="InterPro"/>
</dbReference>
<dbReference type="PROSITE" id="PS01124">
    <property type="entry name" value="HTH_ARAC_FAMILY_2"/>
    <property type="match status" value="1"/>
</dbReference>
<dbReference type="InterPro" id="IPR018060">
    <property type="entry name" value="HTH_AraC"/>
</dbReference>
<feature type="domain" description="HTH araC/xylS-type" evidence="4">
    <location>
        <begin position="219"/>
        <end position="321"/>
    </location>
</feature>
<dbReference type="RefSeq" id="WP_181568874.1">
    <property type="nucleotide sequence ID" value="NZ_CP059322.2"/>
</dbReference>
<dbReference type="Gene3D" id="1.10.10.60">
    <property type="entry name" value="Homeodomain-like"/>
    <property type="match status" value="1"/>
</dbReference>